<name>A0A1M5P6Y0_9GAMM</name>
<proteinExistence type="predicted"/>
<reference evidence="6 7" key="1">
    <citation type="submission" date="2016-11" db="EMBL/GenBank/DDBJ databases">
        <authorList>
            <person name="Jaros S."/>
            <person name="Januszkiewicz K."/>
            <person name="Wedrychowicz H."/>
        </authorList>
    </citation>
    <scope>NUCLEOTIDE SEQUENCE [LARGE SCALE GENOMIC DNA]</scope>
    <source>
        <strain evidence="6 7">DSM 16917</strain>
    </source>
</reference>
<dbReference type="Pfam" id="PF12833">
    <property type="entry name" value="HTH_18"/>
    <property type="match status" value="1"/>
</dbReference>
<evidence type="ECO:0000256" key="2">
    <source>
        <dbReference type="ARBA" id="ARBA00023125"/>
    </source>
</evidence>
<feature type="domain" description="HTH araC/xylS-type" evidence="5">
    <location>
        <begin position="207"/>
        <end position="305"/>
    </location>
</feature>
<feature type="region of interest" description="Disordered" evidence="4">
    <location>
        <begin position="302"/>
        <end position="322"/>
    </location>
</feature>
<dbReference type="GO" id="GO:0000976">
    <property type="term" value="F:transcription cis-regulatory region binding"/>
    <property type="evidence" value="ECO:0007669"/>
    <property type="project" value="TreeGrafter"/>
</dbReference>
<keyword evidence="2 6" id="KW-0238">DNA-binding</keyword>
<dbReference type="PANTHER" id="PTHR47894">
    <property type="entry name" value="HTH-TYPE TRANSCRIPTIONAL REGULATOR GADX"/>
    <property type="match status" value="1"/>
</dbReference>
<protein>
    <submittedName>
        <fullName evidence="6">AraC-type DNA-binding protein</fullName>
    </submittedName>
</protein>
<dbReference type="SMART" id="SM00342">
    <property type="entry name" value="HTH_ARAC"/>
    <property type="match status" value="1"/>
</dbReference>
<dbReference type="SUPFAM" id="SSF46689">
    <property type="entry name" value="Homeodomain-like"/>
    <property type="match status" value="1"/>
</dbReference>
<dbReference type="STRING" id="299255.SAMN02745129_1301"/>
<dbReference type="PANTHER" id="PTHR47894:SF1">
    <property type="entry name" value="HTH-TYPE TRANSCRIPTIONAL REGULATOR VQSM"/>
    <property type="match status" value="1"/>
</dbReference>
<dbReference type="EMBL" id="FQXG01000001">
    <property type="protein sequence ID" value="SHG97199.1"/>
    <property type="molecule type" value="Genomic_DNA"/>
</dbReference>
<dbReference type="GO" id="GO:0005829">
    <property type="term" value="C:cytosol"/>
    <property type="evidence" value="ECO:0007669"/>
    <property type="project" value="TreeGrafter"/>
</dbReference>
<accession>A0A1M5P6Y0</accession>
<dbReference type="PROSITE" id="PS01124">
    <property type="entry name" value="HTH_ARAC_FAMILY_2"/>
    <property type="match status" value="1"/>
</dbReference>
<evidence type="ECO:0000256" key="1">
    <source>
        <dbReference type="ARBA" id="ARBA00023015"/>
    </source>
</evidence>
<evidence type="ECO:0000313" key="7">
    <source>
        <dbReference type="Proteomes" id="UP000184268"/>
    </source>
</evidence>
<dbReference type="InterPro" id="IPR032687">
    <property type="entry name" value="AraC-type_N"/>
</dbReference>
<dbReference type="InterPro" id="IPR018060">
    <property type="entry name" value="HTH_AraC"/>
</dbReference>
<keyword evidence="3" id="KW-0804">Transcription</keyword>
<evidence type="ECO:0000256" key="3">
    <source>
        <dbReference type="ARBA" id="ARBA00023163"/>
    </source>
</evidence>
<keyword evidence="7" id="KW-1185">Reference proteome</keyword>
<organism evidence="6 7">
    <name type="scientific">Ferrimonas marina</name>
    <dbReference type="NCBI Taxonomy" id="299255"/>
    <lineage>
        <taxon>Bacteria</taxon>
        <taxon>Pseudomonadati</taxon>
        <taxon>Pseudomonadota</taxon>
        <taxon>Gammaproteobacteria</taxon>
        <taxon>Alteromonadales</taxon>
        <taxon>Ferrimonadaceae</taxon>
        <taxon>Ferrimonas</taxon>
    </lineage>
</organism>
<sequence>MNLDPFIEVCEEHGVAWRNVAENHGLPRDGTAGIRWIPTQFAMSFVHELATITGEPLGRLAGERYDLAKLNPLIAEELAQAGGLEQAFELVMKHFPDSSNDTLLWPEKVDGQWMLCFRAIYPITLAGASHAEWFRLIVLMSLFRPFLPKGWQPKELWLCSPPPKKPLPSYLSKTKVRYSAPHSAFPLPFAEGYCPFVAPSEPSAWLDSLLALASTYAGMPEFSVHWLSRLTNTTPRTLQRQLKKHGLHFNQVRNEARYSQAKALLSSTEMTVMEIAWRTGYSDSANFNRAFRAWAGVTARQYREQHSRSRKATGYQSPSGHQ</sequence>
<gene>
    <name evidence="6" type="ORF">SAMN02745129_1301</name>
</gene>
<dbReference type="GO" id="GO:0003700">
    <property type="term" value="F:DNA-binding transcription factor activity"/>
    <property type="evidence" value="ECO:0007669"/>
    <property type="project" value="InterPro"/>
</dbReference>
<dbReference type="Proteomes" id="UP000184268">
    <property type="component" value="Unassembled WGS sequence"/>
</dbReference>
<evidence type="ECO:0000259" key="5">
    <source>
        <dbReference type="PROSITE" id="PS01124"/>
    </source>
</evidence>
<dbReference type="AlphaFoldDB" id="A0A1M5P6Y0"/>
<keyword evidence="1" id="KW-0805">Transcription regulation</keyword>
<dbReference type="Gene3D" id="1.10.10.60">
    <property type="entry name" value="Homeodomain-like"/>
    <property type="match status" value="1"/>
</dbReference>
<evidence type="ECO:0000256" key="4">
    <source>
        <dbReference type="SAM" id="MobiDB-lite"/>
    </source>
</evidence>
<dbReference type="InterPro" id="IPR009057">
    <property type="entry name" value="Homeodomain-like_sf"/>
</dbReference>
<evidence type="ECO:0000313" key="6">
    <source>
        <dbReference type="EMBL" id="SHG97199.1"/>
    </source>
</evidence>
<dbReference type="Pfam" id="PF12625">
    <property type="entry name" value="Arabinose_bd"/>
    <property type="match status" value="1"/>
</dbReference>